<keyword evidence="3" id="KW-1185">Reference proteome</keyword>
<evidence type="ECO:0000256" key="1">
    <source>
        <dbReference type="SAM" id="SignalP"/>
    </source>
</evidence>
<dbReference type="OrthoDB" id="2191907at2759"/>
<reference evidence="2 3" key="1">
    <citation type="submission" date="2016-08" db="EMBL/GenBank/DDBJ databases">
        <title>A Parts List for Fungal Cellulosomes Revealed by Comparative Genomics.</title>
        <authorList>
            <consortium name="DOE Joint Genome Institute"/>
            <person name="Haitjema C.H."/>
            <person name="Gilmore S.P."/>
            <person name="Henske J.K."/>
            <person name="Solomon K.V."/>
            <person name="De Groot R."/>
            <person name="Kuo A."/>
            <person name="Mondo S.J."/>
            <person name="Salamov A.A."/>
            <person name="Labutti K."/>
            <person name="Zhao Z."/>
            <person name="Chiniquy J."/>
            <person name="Barry K."/>
            <person name="Brewer H.M."/>
            <person name="Purvine S.O."/>
            <person name="Wright A.T."/>
            <person name="Boxma B."/>
            <person name="Van Alen T."/>
            <person name="Hackstein J.H."/>
            <person name="Baker S.E."/>
            <person name="Grigoriev I.V."/>
            <person name="O'Malley M.A."/>
        </authorList>
    </citation>
    <scope>NUCLEOTIDE SEQUENCE [LARGE SCALE GENOMIC DNA]</scope>
    <source>
        <strain evidence="2 3">G1</strain>
    </source>
</reference>
<evidence type="ECO:0008006" key="4">
    <source>
        <dbReference type="Google" id="ProtNLM"/>
    </source>
</evidence>
<organism evidence="2 3">
    <name type="scientific">Neocallimastix californiae</name>
    <dbReference type="NCBI Taxonomy" id="1754190"/>
    <lineage>
        <taxon>Eukaryota</taxon>
        <taxon>Fungi</taxon>
        <taxon>Fungi incertae sedis</taxon>
        <taxon>Chytridiomycota</taxon>
        <taxon>Chytridiomycota incertae sedis</taxon>
        <taxon>Neocallimastigomycetes</taxon>
        <taxon>Neocallimastigales</taxon>
        <taxon>Neocallimastigaceae</taxon>
        <taxon>Neocallimastix</taxon>
    </lineage>
</organism>
<keyword evidence="1" id="KW-0732">Signal</keyword>
<proteinExistence type="predicted"/>
<feature type="chain" id="PRO_5012485960" description="L domain-like protein" evidence="1">
    <location>
        <begin position="17"/>
        <end position="264"/>
    </location>
</feature>
<dbReference type="Gene3D" id="3.80.10.10">
    <property type="entry name" value="Ribonuclease Inhibitor"/>
    <property type="match status" value="1"/>
</dbReference>
<dbReference type="EMBL" id="MCOG01000094">
    <property type="protein sequence ID" value="ORY52154.1"/>
    <property type="molecule type" value="Genomic_DNA"/>
</dbReference>
<dbReference type="AlphaFoldDB" id="A0A1Y2CZ62"/>
<dbReference type="Proteomes" id="UP000193920">
    <property type="component" value="Unassembled WGS sequence"/>
</dbReference>
<dbReference type="SUPFAM" id="SSF52058">
    <property type="entry name" value="L domain-like"/>
    <property type="match status" value="1"/>
</dbReference>
<evidence type="ECO:0000313" key="2">
    <source>
        <dbReference type="EMBL" id="ORY52154.1"/>
    </source>
</evidence>
<feature type="signal peptide" evidence="1">
    <location>
        <begin position="1"/>
        <end position="16"/>
    </location>
</feature>
<sequence length="264" mass="29838">MKFSKLILWLTEGSFAFTQNVQNNKWVSSASKNNQAVENVSSGQTIDATIAFNNSNDDINNTELMEDCINFSKFMDQFFINNSSSFKCCDNSSIVCIGGNIASIDIDFSNYNSFKPEFTNFPILSKLRNLKIKHLYGAYDSSNYLPEIFFLQPSLETLNITDSNIEVLPKNFNKIDISFNVMSGELFIPDDFTSIYATNNNFNKLTFESTSSHLVDLYLTGNNRIDIIPSKINLLKELKVLDVSFTDIKQVPSTLFELSNLSTL</sequence>
<name>A0A1Y2CZ62_9FUNG</name>
<protein>
    <recommendedName>
        <fullName evidence="4">L domain-like protein</fullName>
    </recommendedName>
</protein>
<gene>
    <name evidence="2" type="ORF">LY90DRAFT_508273</name>
</gene>
<comment type="caution">
    <text evidence="2">The sequence shown here is derived from an EMBL/GenBank/DDBJ whole genome shotgun (WGS) entry which is preliminary data.</text>
</comment>
<evidence type="ECO:0000313" key="3">
    <source>
        <dbReference type="Proteomes" id="UP000193920"/>
    </source>
</evidence>
<accession>A0A1Y2CZ62</accession>
<dbReference type="InterPro" id="IPR032675">
    <property type="entry name" value="LRR_dom_sf"/>
</dbReference>